<gene>
    <name evidence="2" type="ORF">TSTA_016110</name>
</gene>
<dbReference type="AlphaFoldDB" id="B8MEA4"/>
<dbReference type="OMA" id="GSWHVSW"/>
<evidence type="ECO:0000313" key="2">
    <source>
        <dbReference type="EMBL" id="EED16531.1"/>
    </source>
</evidence>
<name>B8MEA4_TALSN</name>
<organism evidence="2 3">
    <name type="scientific">Talaromyces stipitatus (strain ATCC 10500 / CBS 375.48 / QM 6759 / NRRL 1006)</name>
    <name type="common">Penicillium stipitatum</name>
    <dbReference type="NCBI Taxonomy" id="441959"/>
    <lineage>
        <taxon>Eukaryota</taxon>
        <taxon>Fungi</taxon>
        <taxon>Dikarya</taxon>
        <taxon>Ascomycota</taxon>
        <taxon>Pezizomycotina</taxon>
        <taxon>Eurotiomycetes</taxon>
        <taxon>Eurotiomycetidae</taxon>
        <taxon>Eurotiales</taxon>
        <taxon>Trichocomaceae</taxon>
        <taxon>Talaromyces</taxon>
        <taxon>Talaromyces sect. Talaromyces</taxon>
    </lineage>
</organism>
<proteinExistence type="predicted"/>
<dbReference type="STRING" id="441959.B8MEA4"/>
<dbReference type="RefSeq" id="XP_002483765.1">
    <property type="nucleotide sequence ID" value="XM_002483720.1"/>
</dbReference>
<evidence type="ECO:0000313" key="3">
    <source>
        <dbReference type="Proteomes" id="UP000001745"/>
    </source>
</evidence>
<evidence type="ECO:0000256" key="1">
    <source>
        <dbReference type="SAM" id="MobiDB-lite"/>
    </source>
</evidence>
<dbReference type="GeneID" id="8106384"/>
<dbReference type="eggNOG" id="ENOG502SIHY">
    <property type="taxonomic scope" value="Eukaryota"/>
</dbReference>
<sequence>MSQRTFAAIDDSLSLETPRVSGSSTLSISALARFEFEAGKGNDGTKILMVEWEDDDISRSSTGSWHVSWEGKTTVLPADEQTTENTNRFYFLLPPKTTVPPVIDLTYTPHPESASTVRQPESIQINPLPAIFPPELGATARTAGKKGVLHTIWAKKRLQVLDNEIKSESATNVEGIALQMAIQEKEWIEENYGVSSPPSVIQKASSSDQAIFSTPSSPLTMVSPGGSRSLGEKLKGLRLDTSETTPSKRSEDYKSDGSGQTGDTDRYHLLSPQTRDVAVSSFSAFSHVSQPDNEVQSYVAHNPPASIQKAQSNAGDFVFMSTLTRTESTDSADGLFAKALSPRTPDLPVSPFSFSRSDTMAYVSNRS</sequence>
<dbReference type="VEuPathDB" id="FungiDB:TSTA_016110"/>
<dbReference type="InParanoid" id="B8MEA4"/>
<dbReference type="EMBL" id="EQ962656">
    <property type="protein sequence ID" value="EED16531.1"/>
    <property type="molecule type" value="Genomic_DNA"/>
</dbReference>
<dbReference type="OrthoDB" id="5344482at2759"/>
<feature type="compositionally biased region" description="Basic and acidic residues" evidence="1">
    <location>
        <begin position="230"/>
        <end position="255"/>
    </location>
</feature>
<feature type="compositionally biased region" description="Polar residues" evidence="1">
    <location>
        <begin position="205"/>
        <end position="220"/>
    </location>
</feature>
<reference evidence="3" key="2">
    <citation type="journal article" date="2015" name="Genome Announc.">
        <title>Genome sequence of the AIDS-associated pathogen Penicillium marneffei (ATCC18224) and its near taxonomic relative Talaromyces stipitatus (ATCC10500).</title>
        <authorList>
            <person name="Nierman W.C."/>
            <person name="Fedorova-Abrams N.D."/>
            <person name="Andrianopoulos A."/>
        </authorList>
    </citation>
    <scope>NUCLEOTIDE SEQUENCE [LARGE SCALE GENOMIC DNA]</scope>
    <source>
        <strain evidence="3">ATCC 10500 / CBS 375.48 / QM 6759 / NRRL 1006</strain>
    </source>
</reference>
<dbReference type="HOGENOM" id="CLU_043294_0_0_1"/>
<reference evidence="2" key="1">
    <citation type="submission" date="2007-10" db="EMBL/GenBank/DDBJ databases">
        <authorList>
            <person name="Zhao H."/>
            <person name="Waite J.H."/>
        </authorList>
    </citation>
    <scope>NUCLEOTIDE SEQUENCE</scope>
    <source>
        <strain evidence="2">ATCC 10500</strain>
    </source>
</reference>
<dbReference type="Proteomes" id="UP000001745">
    <property type="component" value="Unassembled WGS sequence"/>
</dbReference>
<dbReference type="RefSeq" id="XP_002483766.1">
    <property type="nucleotide sequence ID" value="XM_002483721.1"/>
</dbReference>
<feature type="region of interest" description="Disordered" evidence="1">
    <location>
        <begin position="205"/>
        <end position="267"/>
    </location>
</feature>
<keyword evidence="3" id="KW-1185">Reference proteome</keyword>
<accession>B8MEA4</accession>
<dbReference type="EMBL" id="EQ962656">
    <property type="protein sequence ID" value="EED16532.1"/>
    <property type="molecule type" value="Genomic_DNA"/>
</dbReference>
<protein>
    <submittedName>
        <fullName evidence="2">Uncharacterized protein</fullName>
    </submittedName>
</protein>